<dbReference type="InterPro" id="IPR027417">
    <property type="entry name" value="P-loop_NTPase"/>
</dbReference>
<gene>
    <name evidence="7" type="ORF">SM757_11655</name>
</gene>
<evidence type="ECO:0000259" key="5">
    <source>
        <dbReference type="PROSITE" id="PS51192"/>
    </source>
</evidence>
<name>A0ABU5IDN2_9BURK</name>
<keyword evidence="8" id="KW-1185">Reference proteome</keyword>
<proteinExistence type="predicted"/>
<dbReference type="GO" id="GO:0004386">
    <property type="term" value="F:helicase activity"/>
    <property type="evidence" value="ECO:0007669"/>
    <property type="project" value="UniProtKB-KW"/>
</dbReference>
<dbReference type="PROSITE" id="PS51192">
    <property type="entry name" value="HELICASE_ATP_BIND_1"/>
    <property type="match status" value="1"/>
</dbReference>
<dbReference type="Gene3D" id="3.40.50.300">
    <property type="entry name" value="P-loop containing nucleotide triphosphate hydrolases"/>
    <property type="match status" value="2"/>
</dbReference>
<evidence type="ECO:0000256" key="3">
    <source>
        <dbReference type="ARBA" id="ARBA00022806"/>
    </source>
</evidence>
<dbReference type="Proteomes" id="UP001293718">
    <property type="component" value="Unassembled WGS sequence"/>
</dbReference>
<dbReference type="EMBL" id="JAXOJX010000015">
    <property type="protein sequence ID" value="MDZ5457225.1"/>
    <property type="molecule type" value="Genomic_DNA"/>
</dbReference>
<evidence type="ECO:0000313" key="7">
    <source>
        <dbReference type="EMBL" id="MDZ5457225.1"/>
    </source>
</evidence>
<evidence type="ECO:0000256" key="2">
    <source>
        <dbReference type="ARBA" id="ARBA00022801"/>
    </source>
</evidence>
<dbReference type="SMART" id="SM00490">
    <property type="entry name" value="HELICc"/>
    <property type="match status" value="1"/>
</dbReference>
<dbReference type="SUPFAM" id="SSF52540">
    <property type="entry name" value="P-loop containing nucleoside triphosphate hydrolases"/>
    <property type="match status" value="2"/>
</dbReference>
<keyword evidence="4" id="KW-0067">ATP-binding</keyword>
<keyword evidence="3 7" id="KW-0347">Helicase</keyword>
<accession>A0ABU5IDN2</accession>
<dbReference type="InterPro" id="IPR050474">
    <property type="entry name" value="Hel308_SKI2-like"/>
</dbReference>
<evidence type="ECO:0000256" key="4">
    <source>
        <dbReference type="ARBA" id="ARBA00022840"/>
    </source>
</evidence>
<dbReference type="Pfam" id="PF00270">
    <property type="entry name" value="DEAD"/>
    <property type="match status" value="1"/>
</dbReference>
<keyword evidence="2" id="KW-0378">Hydrolase</keyword>
<sequence>MATFANEVSIEIKESEGFWCDLAKLRACGVRAGLSMRSGAYISSPEDISIEVISRLLSSASVFVQSSDEESKDLALQIAVFTALTSSYSEFHEAVQHILAGLGNFPGLAKIKAYGSELLSFQTYIRNALLAKINTVEVAGKEVALTQFQFDVWNVIDDEKSLAISAPTSAGKSFVVLEYICRCVLSASSIVVVYVAPTRALLSEIQMKLSRQLAAQKNEIRITTIPVVDAEDKPKQIFVLTQERAQIFISSVASAANVNLVVVDEAQSIGDDGRGLILQDVLEKLRELNPGTKFVFLAPGAENMGLVGRSFGVEDSIVKSTALSPVVQNRINVKFNEGDEHRLDLFLVSHGSDEAIGSFVFDRGFALSGEARLAAVAKELGQGGRSLVYATGPSNAESLANLLAVNGDIKLAPSISDLVKFIEQNIHKSYSLANYVRHGVAFHYGNMPSLLKEGIENAFREGGLDYLCCTTTLFQGVNLPAKSVFIDTPSRGNGGEPLDEASLWNFAGRAGRLGEEIIGNVFLVDYDNWQSQPLTFKKPFELKIAFRDVIKEEGDVVLELLRRLSKGNIEIQDAKEFSEKAAAVAGLLLLRASQNNLDVLLRRDVYGIPQNDQNEILEASGQALAKLKLPESVLFSSWMVSPIALTGMHKRIQEKIKKKLFKELIPVNPSYESYSVYNSIVMRMYKYFGGAQLAGEEGRKMRGFVNHVTVVSLQWMRGEPLSKLIGEAVKYRKKMPK</sequence>
<dbReference type="InterPro" id="IPR011545">
    <property type="entry name" value="DEAD/DEAH_box_helicase_dom"/>
</dbReference>
<dbReference type="PANTHER" id="PTHR47961:SF6">
    <property type="entry name" value="DNA-DIRECTED DNA POLYMERASE"/>
    <property type="match status" value="1"/>
</dbReference>
<dbReference type="SMART" id="SM00487">
    <property type="entry name" value="DEXDc"/>
    <property type="match status" value="1"/>
</dbReference>
<keyword evidence="1" id="KW-0547">Nucleotide-binding</keyword>
<dbReference type="PROSITE" id="PS51194">
    <property type="entry name" value="HELICASE_CTER"/>
    <property type="match status" value="1"/>
</dbReference>
<reference evidence="7 8" key="1">
    <citation type="submission" date="2023-11" db="EMBL/GenBank/DDBJ databases">
        <title>Draft genome of Azohydromonas lata strain H1 (DSM1123), a polyhydroxyalkanoate producer.</title>
        <authorList>
            <person name="Traversa D."/>
            <person name="D'Addabbo P."/>
            <person name="Pazzani C."/>
            <person name="Manzari C."/>
            <person name="Chiara M."/>
            <person name="Scrascia M."/>
        </authorList>
    </citation>
    <scope>NUCLEOTIDE SEQUENCE [LARGE SCALE GENOMIC DNA]</scope>
    <source>
        <strain evidence="7 8">H1</strain>
    </source>
</reference>
<evidence type="ECO:0000313" key="8">
    <source>
        <dbReference type="Proteomes" id="UP001293718"/>
    </source>
</evidence>
<feature type="domain" description="Helicase C-terminal" evidence="6">
    <location>
        <begin position="368"/>
        <end position="557"/>
    </location>
</feature>
<dbReference type="PANTHER" id="PTHR47961">
    <property type="entry name" value="DNA POLYMERASE THETA, PUTATIVE (AFU_ORTHOLOGUE AFUA_1G05260)-RELATED"/>
    <property type="match status" value="1"/>
</dbReference>
<evidence type="ECO:0000256" key="1">
    <source>
        <dbReference type="ARBA" id="ARBA00022741"/>
    </source>
</evidence>
<comment type="caution">
    <text evidence="7">The sequence shown here is derived from an EMBL/GenBank/DDBJ whole genome shotgun (WGS) entry which is preliminary data.</text>
</comment>
<protein>
    <submittedName>
        <fullName evidence="7">DEAD/DEAH box helicase</fullName>
    </submittedName>
</protein>
<dbReference type="InterPro" id="IPR014001">
    <property type="entry name" value="Helicase_ATP-bd"/>
</dbReference>
<feature type="domain" description="Helicase ATP-binding" evidence="5">
    <location>
        <begin position="153"/>
        <end position="297"/>
    </location>
</feature>
<dbReference type="Pfam" id="PF00271">
    <property type="entry name" value="Helicase_C"/>
    <property type="match status" value="1"/>
</dbReference>
<evidence type="ECO:0000259" key="6">
    <source>
        <dbReference type="PROSITE" id="PS51194"/>
    </source>
</evidence>
<dbReference type="InterPro" id="IPR001650">
    <property type="entry name" value="Helicase_C-like"/>
</dbReference>
<organism evidence="7 8">
    <name type="scientific">Azohydromonas lata</name>
    <dbReference type="NCBI Taxonomy" id="45677"/>
    <lineage>
        <taxon>Bacteria</taxon>
        <taxon>Pseudomonadati</taxon>
        <taxon>Pseudomonadota</taxon>
        <taxon>Betaproteobacteria</taxon>
        <taxon>Burkholderiales</taxon>
        <taxon>Sphaerotilaceae</taxon>
        <taxon>Azohydromonas</taxon>
    </lineage>
</organism>
<dbReference type="RefSeq" id="WP_322465588.1">
    <property type="nucleotide sequence ID" value="NZ_JAXOJX010000015.1"/>
</dbReference>